<proteinExistence type="predicted"/>
<comment type="caution">
    <text evidence="1">The sequence shown here is derived from an EMBL/GenBank/DDBJ whole genome shotgun (WGS) entry which is preliminary data.</text>
</comment>
<evidence type="ECO:0000313" key="2">
    <source>
        <dbReference type="Proteomes" id="UP001060170"/>
    </source>
</evidence>
<dbReference type="Proteomes" id="UP001060170">
    <property type="component" value="Chromosome 15"/>
</dbReference>
<organism evidence="1 2">
    <name type="scientific">Puccinia striiformis f. sp. tritici</name>
    <dbReference type="NCBI Taxonomy" id="168172"/>
    <lineage>
        <taxon>Eukaryota</taxon>
        <taxon>Fungi</taxon>
        <taxon>Dikarya</taxon>
        <taxon>Basidiomycota</taxon>
        <taxon>Pucciniomycotina</taxon>
        <taxon>Pucciniomycetes</taxon>
        <taxon>Pucciniales</taxon>
        <taxon>Pucciniaceae</taxon>
        <taxon>Puccinia</taxon>
    </lineage>
</organism>
<reference evidence="1 2" key="3">
    <citation type="journal article" date="2022" name="Microbiol. Spectr.">
        <title>Folding features and dynamics of 3D genome architecture in plant fungal pathogens.</title>
        <authorList>
            <person name="Xia C."/>
        </authorList>
    </citation>
    <scope>NUCLEOTIDE SEQUENCE [LARGE SCALE GENOMIC DNA]</scope>
    <source>
        <strain evidence="1 2">93-210</strain>
    </source>
</reference>
<evidence type="ECO:0000313" key="1">
    <source>
        <dbReference type="EMBL" id="KAI7938930.1"/>
    </source>
</evidence>
<reference evidence="2" key="1">
    <citation type="journal article" date="2018" name="BMC Genomics">
        <title>Genomic insights into host adaptation between the wheat stripe rust pathogen (Puccinia striiformis f. sp. tritici) and the barley stripe rust pathogen (Puccinia striiformis f. sp. hordei).</title>
        <authorList>
            <person name="Xia C."/>
            <person name="Wang M."/>
            <person name="Yin C."/>
            <person name="Cornejo O.E."/>
            <person name="Hulbert S.H."/>
            <person name="Chen X."/>
        </authorList>
    </citation>
    <scope>NUCLEOTIDE SEQUENCE [LARGE SCALE GENOMIC DNA]</scope>
    <source>
        <strain evidence="2">93-210</strain>
    </source>
</reference>
<gene>
    <name evidence="1" type="ORF">MJO28_014509</name>
</gene>
<accession>A0ACC0DTQ0</accession>
<protein>
    <submittedName>
        <fullName evidence="1">Uncharacterized protein</fullName>
    </submittedName>
</protein>
<reference evidence="2" key="2">
    <citation type="journal article" date="2018" name="Mol. Plant Microbe Interact.">
        <title>Genome sequence resources for the wheat stripe rust pathogen (Puccinia striiformis f. sp. tritici) and the barley stripe rust pathogen (Puccinia striiformis f. sp. hordei).</title>
        <authorList>
            <person name="Xia C."/>
            <person name="Wang M."/>
            <person name="Yin C."/>
            <person name="Cornejo O.E."/>
            <person name="Hulbert S.H."/>
            <person name="Chen X."/>
        </authorList>
    </citation>
    <scope>NUCLEOTIDE SEQUENCE [LARGE SCALE GENOMIC DNA]</scope>
    <source>
        <strain evidence="2">93-210</strain>
    </source>
</reference>
<keyword evidence="2" id="KW-1185">Reference proteome</keyword>
<dbReference type="EMBL" id="CM045879">
    <property type="protein sequence ID" value="KAI7938930.1"/>
    <property type="molecule type" value="Genomic_DNA"/>
</dbReference>
<sequence>MHAVSHPSNQLVKQLRSLHPKNRKVQAEICRRSDYKGCCPEFSAEPTNCPMADSRAILFSHPANFTAVCTTEMGEWLGASQFLLVAEHDASRLRDLQVITKILQDLCLGNVSSDLPP</sequence>
<name>A0ACC0DTQ0_9BASI</name>